<gene>
    <name evidence="2" type="ORF">JMUB3870_0969</name>
</gene>
<keyword evidence="1" id="KW-1133">Transmembrane helix</keyword>
<evidence type="ECO:0000313" key="3">
    <source>
        <dbReference type="Proteomes" id="UP000422644"/>
    </source>
</evidence>
<sequence>MTNNIRKIKQDLRAYAKRCKDVHYTESLVITFLITGMLFATSNLFSAPTNTSIENQRQTISTSIKTIHQQVKATRKENDKLLKNTNLELIQLMEQGDHVVKSPWSSWQYGINYFNNNWNGTYKGRGDKKAKYPYEGILERDTNEFNRYMPTNSENYGLLGKSRGARSAATNARQGLPIGYGIASNIPVPEPPVSTIVNAGINPRNINKSPLNLTPKVANSPTLPEPVRFSPIDPNIVPPDDPALPVPPTFAVVLGADCNWDCNSHGMQRQRTKNGFLPNALSSQNTTAWLHYTWKNNNGAEKSYAFKMYAEENTSDITNPQGGSEAAANTVPSGNEYDFNSYNFGGTNEFASGVENSQEGASGDKNHQYFFIGGSRFWEIDNEGSQVVREFPSGKTLNLGGILTLGLVSQQNAVTLRNSGTITDIKEKNDAYIQNISQKYNTNVTFKSDGSVDTETTVPAGTGQYLKIKGPTSDYYIKKSTDGYVGYKIGIAQVYENGDGYNQKFQVLENAGKIRFYGNRSIGMYVYIPNNKSYAIMENKAGAEITLSGEESYGMKFASKAEPRAEMKNSGTINLIKNPNGSDKADNSAAMALMEDTSVLNKVSLGTGKAVNKGTINLTNVQNSSGAFINIDSDITNDTTGNINISSAIAKTSTNQPVNVAMRADKGTGNGGTNQATVINKGTISLDGSFAIGMLANGAKLNNSGTITTTANKTISNGIGVAGVNGANIENTGTIKLAGTGDTNNIGVYLKGSTGTVGTGGTPSVDVSGNNSVGVFTVDNKGTISTLTMRGNVKVSGNGISGIVAKGGSQVTLNGTADVTVDNNGSVSSPVGTRGSYGVVVKDSTSKFEGNDTTVNAKITNPESIGLYSGGSLTVNKTNITAANGALNFYADNGKIEIRNGGTTETGQKSLLFYAKGANANIRLSGGTLNATIKGGSTPSTRGTAFYYEGTGNTFNKTAIENYFKTVFGDGAGNSTLGHLNLNMEAGSRLFVASNVKMDLTNTAASTLTTGLTGGPNISGSSYKTFMLYLSELTVDNTVNLDNATDPYNELEIANSSIINKNTMSGSKNRQVAMAQENGNDTSGNGYEASKVKLVNETSGVINLTGEETTGIYAKRGIVENKGNISVGKKSTAIYVVEDDRGPTGRQSTTASNEAGGIIKLGENSTGIYYKVDSAGANTNEAGGIINAGTIESSSNDVIAMSYDNPHSNSRVFKNESTGLIDLKGQKSTAMYATGGGTYSVTNDGTIKLANSDNANSPNIGMYTDKSQITFNNDGTIEGGNKTVGIYGYGVNLGNTSTVKAGEGATGVYSKGGNVNIGTE</sequence>
<name>A0A510K2B7_9FUSO</name>
<evidence type="ECO:0000256" key="1">
    <source>
        <dbReference type="SAM" id="Phobius"/>
    </source>
</evidence>
<evidence type="ECO:0000313" key="2">
    <source>
        <dbReference type="EMBL" id="BBM44851.1"/>
    </source>
</evidence>
<keyword evidence="1" id="KW-0812">Transmembrane</keyword>
<keyword evidence="3" id="KW-1185">Reference proteome</keyword>
<dbReference type="OrthoDB" id="78031at2"/>
<keyword evidence="1" id="KW-0472">Membrane</keyword>
<reference evidence="2 3" key="1">
    <citation type="submission" date="2019-07" db="EMBL/GenBank/DDBJ databases">
        <title>Complete Genome Sequence of Leptotrichia trevisanii Strain JMUB3870.</title>
        <authorList>
            <person name="Watanabe S."/>
            <person name="Cui L."/>
        </authorList>
    </citation>
    <scope>NUCLEOTIDE SEQUENCE [LARGE SCALE GENOMIC DNA]</scope>
    <source>
        <strain evidence="2 3">JMUB3870</strain>
    </source>
</reference>
<protein>
    <submittedName>
        <fullName evidence="2">Fusobacterium outer membrane protein family</fullName>
    </submittedName>
</protein>
<dbReference type="NCBIfam" id="NF033175">
    <property type="entry name" value="fuso_auto_Nterm"/>
    <property type="match status" value="1"/>
</dbReference>
<accession>A0A510K2B7</accession>
<feature type="transmembrane region" description="Helical" evidence="1">
    <location>
        <begin position="21"/>
        <end position="40"/>
    </location>
</feature>
<dbReference type="InterPro" id="IPR053787">
    <property type="entry name" value="Autotransptr-assoc_N"/>
</dbReference>
<dbReference type="Proteomes" id="UP000422644">
    <property type="component" value="Chromosome"/>
</dbReference>
<dbReference type="EMBL" id="AP019831">
    <property type="protein sequence ID" value="BBM44851.1"/>
    <property type="molecule type" value="Genomic_DNA"/>
</dbReference>
<proteinExistence type="predicted"/>
<organism evidence="2 3">
    <name type="scientific">Leptotrichia trevisanii</name>
    <dbReference type="NCBI Taxonomy" id="109328"/>
    <lineage>
        <taxon>Bacteria</taxon>
        <taxon>Fusobacteriati</taxon>
        <taxon>Fusobacteriota</taxon>
        <taxon>Fusobacteriia</taxon>
        <taxon>Fusobacteriales</taxon>
        <taxon>Leptotrichiaceae</taxon>
        <taxon>Leptotrichia</taxon>
    </lineage>
</organism>